<comment type="caution">
    <text evidence="12">The sequence shown here is derived from an EMBL/GenBank/DDBJ whole genome shotgun (WGS) entry which is preliminary data.</text>
</comment>
<evidence type="ECO:0000256" key="10">
    <source>
        <dbReference type="ARBA" id="ARBA00023014"/>
    </source>
</evidence>
<evidence type="ECO:0000256" key="8">
    <source>
        <dbReference type="ARBA" id="ARBA00022723"/>
    </source>
</evidence>
<evidence type="ECO:0000256" key="2">
    <source>
        <dbReference type="ARBA" id="ARBA00005065"/>
    </source>
</evidence>
<dbReference type="Proteomes" id="UP001208074">
    <property type="component" value="Unassembled WGS sequence"/>
</dbReference>
<dbReference type="EMBL" id="JAPKNB010000011">
    <property type="protein sequence ID" value="MCX5566685.1"/>
    <property type="molecule type" value="Genomic_DNA"/>
</dbReference>
<keyword evidence="9" id="KW-0408">Iron</keyword>
<dbReference type="NCBIfam" id="NF006877">
    <property type="entry name" value="PRK09375.1-1"/>
    <property type="match status" value="1"/>
</dbReference>
<dbReference type="Gene3D" id="3.40.50.10800">
    <property type="entry name" value="NadA-like"/>
    <property type="match status" value="3"/>
</dbReference>
<dbReference type="NCBIfam" id="NF006878">
    <property type="entry name" value="PRK09375.1-2"/>
    <property type="match status" value="1"/>
</dbReference>
<evidence type="ECO:0000313" key="13">
    <source>
        <dbReference type="Proteomes" id="UP001208074"/>
    </source>
</evidence>
<comment type="pathway">
    <text evidence="2">Cofactor biosynthesis; NAD(+) biosynthesis; quinolinate from iminoaspartate: step 1/1.</text>
</comment>
<keyword evidence="8" id="KW-0479">Metal-binding</keyword>
<evidence type="ECO:0000256" key="4">
    <source>
        <dbReference type="ARBA" id="ARBA00022485"/>
    </source>
</evidence>
<evidence type="ECO:0000256" key="7">
    <source>
        <dbReference type="ARBA" id="ARBA00022679"/>
    </source>
</evidence>
<comment type="cofactor">
    <cofactor evidence="1">
        <name>[4Fe-4S] cluster</name>
        <dbReference type="ChEBI" id="CHEBI:49883"/>
    </cofactor>
</comment>
<accession>A0AAW5W2B4</accession>
<reference evidence="12" key="1">
    <citation type="submission" date="2022-11" db="EMBL/GenBank/DDBJ databases">
        <title>Biodiversity and phylogenetic relationships of bacteria.</title>
        <authorList>
            <person name="Machado R.A.R."/>
            <person name="Bhat A."/>
            <person name="Loulou A."/>
            <person name="Kallel S."/>
        </authorList>
    </citation>
    <scope>NUCLEOTIDE SEQUENCE</scope>
    <source>
        <strain evidence="12">DSM 16503</strain>
    </source>
</reference>
<dbReference type="AlphaFoldDB" id="A0AAW5W2B4"/>
<dbReference type="InterPro" id="IPR036094">
    <property type="entry name" value="NadA_sf"/>
</dbReference>
<dbReference type="FunFam" id="3.40.50.10800:FF:000003">
    <property type="entry name" value="Quinolinate synthase A"/>
    <property type="match status" value="1"/>
</dbReference>
<keyword evidence="6" id="KW-0662">Pyridine nucleotide biosynthesis</keyword>
<dbReference type="PANTHER" id="PTHR30573">
    <property type="entry name" value="QUINOLINATE SYNTHETASE A"/>
    <property type="match status" value="1"/>
</dbReference>
<evidence type="ECO:0000256" key="11">
    <source>
        <dbReference type="NCBIfam" id="TIGR00550"/>
    </source>
</evidence>
<dbReference type="GO" id="GO:0046872">
    <property type="term" value="F:metal ion binding"/>
    <property type="evidence" value="ECO:0007669"/>
    <property type="project" value="UniProtKB-KW"/>
</dbReference>
<keyword evidence="10" id="KW-0411">Iron-sulfur</keyword>
<dbReference type="GO" id="GO:0051539">
    <property type="term" value="F:4 iron, 4 sulfur cluster binding"/>
    <property type="evidence" value="ECO:0007669"/>
    <property type="project" value="UniProtKB-KW"/>
</dbReference>
<dbReference type="GO" id="GO:0008987">
    <property type="term" value="F:quinolinate synthetase A activity"/>
    <property type="evidence" value="ECO:0007669"/>
    <property type="project" value="UniProtKB-UniRule"/>
</dbReference>
<organism evidence="12 13">
    <name type="scientific">Alcaligenes phenolicus</name>
    <dbReference type="NCBI Taxonomy" id="232846"/>
    <lineage>
        <taxon>Bacteria</taxon>
        <taxon>Pseudomonadati</taxon>
        <taxon>Pseudomonadota</taxon>
        <taxon>Betaproteobacteria</taxon>
        <taxon>Burkholderiales</taxon>
        <taxon>Alcaligenaceae</taxon>
        <taxon>Alcaligenes</taxon>
    </lineage>
</organism>
<dbReference type="NCBIfam" id="TIGR00550">
    <property type="entry name" value="nadA"/>
    <property type="match status" value="1"/>
</dbReference>
<proteinExistence type="predicted"/>
<dbReference type="RefSeq" id="WP_266140744.1">
    <property type="nucleotide sequence ID" value="NZ_JAPKNB010000011.1"/>
</dbReference>
<keyword evidence="5" id="KW-0963">Cytoplasm</keyword>
<evidence type="ECO:0000313" key="12">
    <source>
        <dbReference type="EMBL" id="MCX5566685.1"/>
    </source>
</evidence>
<dbReference type="PANTHER" id="PTHR30573:SF0">
    <property type="entry name" value="QUINOLINATE SYNTHASE, CHLOROPLASTIC"/>
    <property type="match status" value="1"/>
</dbReference>
<dbReference type="EC" id="2.5.1.72" evidence="3 11"/>
<evidence type="ECO:0000256" key="5">
    <source>
        <dbReference type="ARBA" id="ARBA00022490"/>
    </source>
</evidence>
<keyword evidence="7 12" id="KW-0808">Transferase</keyword>
<evidence type="ECO:0000256" key="1">
    <source>
        <dbReference type="ARBA" id="ARBA00001966"/>
    </source>
</evidence>
<name>A0AAW5W2B4_9BURK</name>
<protein>
    <recommendedName>
        <fullName evidence="3 11">Quinolinate synthase</fullName>
        <ecNumber evidence="3 11">2.5.1.72</ecNumber>
    </recommendedName>
</protein>
<evidence type="ECO:0000256" key="6">
    <source>
        <dbReference type="ARBA" id="ARBA00022642"/>
    </source>
</evidence>
<dbReference type="InterPro" id="IPR003473">
    <property type="entry name" value="NadA"/>
</dbReference>
<dbReference type="GO" id="GO:0005829">
    <property type="term" value="C:cytosol"/>
    <property type="evidence" value="ECO:0007669"/>
    <property type="project" value="TreeGrafter"/>
</dbReference>
<dbReference type="Pfam" id="PF02445">
    <property type="entry name" value="NadA"/>
    <property type="match status" value="1"/>
</dbReference>
<evidence type="ECO:0000256" key="3">
    <source>
        <dbReference type="ARBA" id="ARBA00012669"/>
    </source>
</evidence>
<sequence length="379" mass="41101">MNMIQHFPVDVCQPDAKDALGRQITWHEVPSKLNLQSDKATLKQALAKQLKEQDAVLVAHYYTDPDIQDLALETGGCVGDSLEMARFGQEHESSTVLVAGVGFMAESAKILSPEKRVLAVHDEATCSLDLGCAPEDFKQFCAAHPDREVVVYANTSAAVKAQADWVVTSSIALDIVRHLHAQGKKILWAPDRHLGSYIQKQTGADMLLWQGSCLVHDEFKADGLKALISEHPHAQVLVHPESPASVVALADVVGSTTQLLRAAINRSTDTFIVATDQGILHAMRQQAPGKTFLAAPTAGESATCKSCAFCPWMALNSLEALHQRLSQPGPGIQVDPDLREGARRSLQRMMDFAAAQQNNLRVSADLAEHSQQFQHVGAA</sequence>
<evidence type="ECO:0000256" key="9">
    <source>
        <dbReference type="ARBA" id="ARBA00023004"/>
    </source>
</evidence>
<dbReference type="SUPFAM" id="SSF142754">
    <property type="entry name" value="NadA-like"/>
    <property type="match status" value="1"/>
</dbReference>
<gene>
    <name evidence="12" type="primary">nadA</name>
    <name evidence="12" type="ORF">OSH02_15040</name>
</gene>
<keyword evidence="4" id="KW-0004">4Fe-4S</keyword>
<dbReference type="GO" id="GO:0034628">
    <property type="term" value="P:'de novo' NAD+ biosynthetic process from L-aspartate"/>
    <property type="evidence" value="ECO:0007669"/>
    <property type="project" value="TreeGrafter"/>
</dbReference>